<evidence type="ECO:0000313" key="2">
    <source>
        <dbReference type="Proteomes" id="UP000801492"/>
    </source>
</evidence>
<gene>
    <name evidence="1" type="ORF">ILUMI_06568</name>
</gene>
<evidence type="ECO:0000313" key="1">
    <source>
        <dbReference type="EMBL" id="KAF2899606.1"/>
    </source>
</evidence>
<dbReference type="OrthoDB" id="6247999at2759"/>
<feature type="non-terminal residue" evidence="1">
    <location>
        <position position="1"/>
    </location>
</feature>
<keyword evidence="2" id="KW-1185">Reference proteome</keyword>
<dbReference type="Proteomes" id="UP000801492">
    <property type="component" value="Unassembled WGS sequence"/>
</dbReference>
<sequence length="246" mass="28002">MMLAFQSAGGSKKKKEKWKEYLREHFSEVLEESQVAEDISEDKSSPESQLTALHMETGITIGKLEFAMKKLKLEKAMGGDRIAPEMENGVTETTKLAVYKSVCSYVVPLKRNLYLDSKAQKDFSSTRNEVPEEEGSRVDYEDTGAQGRRSCALLRTHETQFASAKVTLVNARHKEAFKANVIERLVRKPNAFRSKLFTERGCSDRKCYFTNMSHVEHDYASDEDMDSPSDMCLESSDVLRNDEWTN</sequence>
<organism evidence="1 2">
    <name type="scientific">Ignelater luminosus</name>
    <name type="common">Cucubano</name>
    <name type="synonym">Pyrophorus luminosus</name>
    <dbReference type="NCBI Taxonomy" id="2038154"/>
    <lineage>
        <taxon>Eukaryota</taxon>
        <taxon>Metazoa</taxon>
        <taxon>Ecdysozoa</taxon>
        <taxon>Arthropoda</taxon>
        <taxon>Hexapoda</taxon>
        <taxon>Insecta</taxon>
        <taxon>Pterygota</taxon>
        <taxon>Neoptera</taxon>
        <taxon>Endopterygota</taxon>
        <taxon>Coleoptera</taxon>
        <taxon>Polyphaga</taxon>
        <taxon>Elateriformia</taxon>
        <taxon>Elateroidea</taxon>
        <taxon>Elateridae</taxon>
        <taxon>Agrypninae</taxon>
        <taxon>Pyrophorini</taxon>
        <taxon>Ignelater</taxon>
    </lineage>
</organism>
<comment type="caution">
    <text evidence="1">The sequence shown here is derived from an EMBL/GenBank/DDBJ whole genome shotgun (WGS) entry which is preliminary data.</text>
</comment>
<reference evidence="1" key="1">
    <citation type="submission" date="2019-08" db="EMBL/GenBank/DDBJ databases">
        <title>The genome of the North American firefly Photinus pyralis.</title>
        <authorList>
            <consortium name="Photinus pyralis genome working group"/>
            <person name="Fallon T.R."/>
            <person name="Sander Lower S.E."/>
            <person name="Weng J.-K."/>
        </authorList>
    </citation>
    <scope>NUCLEOTIDE SEQUENCE</scope>
    <source>
        <strain evidence="1">TRF0915ILg1</strain>
        <tissue evidence="1">Whole body</tissue>
    </source>
</reference>
<accession>A0A8K0D901</accession>
<proteinExistence type="predicted"/>
<protein>
    <submittedName>
        <fullName evidence="1">Uncharacterized protein</fullName>
    </submittedName>
</protein>
<dbReference type="EMBL" id="VTPC01002726">
    <property type="protein sequence ID" value="KAF2899606.1"/>
    <property type="molecule type" value="Genomic_DNA"/>
</dbReference>
<name>A0A8K0D901_IGNLU</name>
<dbReference type="AlphaFoldDB" id="A0A8K0D901"/>